<dbReference type="GO" id="GO:0005634">
    <property type="term" value="C:nucleus"/>
    <property type="evidence" value="ECO:0007669"/>
    <property type="project" value="TreeGrafter"/>
</dbReference>
<dbReference type="Proteomes" id="UP001353858">
    <property type="component" value="Unassembled WGS sequence"/>
</dbReference>
<dbReference type="InterPro" id="IPR052835">
    <property type="entry name" value="Nepro"/>
</dbReference>
<accession>A0AAN7SM09</accession>
<dbReference type="AlphaFoldDB" id="A0AAN7SM09"/>
<evidence type="ECO:0000313" key="2">
    <source>
        <dbReference type="EMBL" id="KAK4875023.1"/>
    </source>
</evidence>
<gene>
    <name evidence="2" type="ORF">RN001_011445</name>
</gene>
<organism evidence="2 3">
    <name type="scientific">Aquatica leii</name>
    <dbReference type="NCBI Taxonomy" id="1421715"/>
    <lineage>
        <taxon>Eukaryota</taxon>
        <taxon>Metazoa</taxon>
        <taxon>Ecdysozoa</taxon>
        <taxon>Arthropoda</taxon>
        <taxon>Hexapoda</taxon>
        <taxon>Insecta</taxon>
        <taxon>Pterygota</taxon>
        <taxon>Neoptera</taxon>
        <taxon>Endopterygota</taxon>
        <taxon>Coleoptera</taxon>
        <taxon>Polyphaga</taxon>
        <taxon>Elateriformia</taxon>
        <taxon>Elateroidea</taxon>
        <taxon>Lampyridae</taxon>
        <taxon>Luciolinae</taxon>
        <taxon>Aquatica</taxon>
    </lineage>
</organism>
<dbReference type="PANTHER" id="PTHR34761">
    <property type="entry name" value="NUCLEOLUS AND NEURAL PROGENITOR PROTEIN"/>
    <property type="match status" value="1"/>
</dbReference>
<dbReference type="Pfam" id="PF14780">
    <property type="entry name" value="NEPRO_N"/>
    <property type="match status" value="1"/>
</dbReference>
<dbReference type="EMBL" id="JARPUR010000005">
    <property type="protein sequence ID" value="KAK4875023.1"/>
    <property type="molecule type" value="Genomic_DNA"/>
</dbReference>
<feature type="domain" description="Nucleolus and neural progenitor protein-like N-terminal" evidence="1">
    <location>
        <begin position="7"/>
        <end position="187"/>
    </location>
</feature>
<dbReference type="InterPro" id="IPR027951">
    <property type="entry name" value="Nepro_N"/>
</dbReference>
<evidence type="ECO:0000259" key="1">
    <source>
        <dbReference type="Pfam" id="PF14780"/>
    </source>
</evidence>
<dbReference type="GO" id="GO:0045747">
    <property type="term" value="P:positive regulation of Notch signaling pathway"/>
    <property type="evidence" value="ECO:0007669"/>
    <property type="project" value="TreeGrafter"/>
</dbReference>
<comment type="caution">
    <text evidence="2">The sequence shown here is derived from an EMBL/GenBank/DDBJ whole genome shotgun (WGS) entry which is preliminary data.</text>
</comment>
<name>A0AAN7SM09_9COLE</name>
<reference evidence="3" key="1">
    <citation type="submission" date="2023-01" db="EMBL/GenBank/DDBJ databases">
        <title>Key to firefly adult light organ development and bioluminescence: homeobox transcription factors regulate luciferase expression and transportation to peroxisome.</title>
        <authorList>
            <person name="Fu X."/>
        </authorList>
    </citation>
    <scope>NUCLEOTIDE SEQUENCE [LARGE SCALE GENOMIC DNA]</scope>
</reference>
<dbReference type="PANTHER" id="PTHR34761:SF1">
    <property type="entry name" value="NUCLEOLUS AND NEURAL PROGENITOR PROTEIN"/>
    <property type="match status" value="1"/>
</dbReference>
<keyword evidence="3" id="KW-1185">Reference proteome</keyword>
<proteinExistence type="predicted"/>
<protein>
    <recommendedName>
        <fullName evidence="1">Nucleolus and neural progenitor protein-like N-terminal domain-containing protein</fullName>
    </recommendedName>
</protein>
<sequence length="374" mass="43700">MNNINLWNRKNLEPPPIASYKTNSLSVDVFALQNILKDALHTFKNQSVFDREAAFLSRFIYCSKTKLRHNKAIKVLQKINQALLRYLRMDLVKHFQVFLDMIPYDNESVYLPTRSMLQYLLVRLQGAAQLMVRIVETSKIAGYLLNQHISIGHMWKVLFLSLGIVSRIYVLSKNLAKFCCTLYTQLLPFTKSLEDLKHHWLPNDYILPSDLKQWLNTDCLDTTTSQDADVTDGLSYLSLLNSLNDDDWFEVSNANIEKVERSNNIKVNIVEEDFGVPIDEIKVFTKKRKRNRTSINKPKLVDSINSLADLKKFHKDFEQNPEMYTDNLKKIDRMQCNMLQNTLFKYIRKMDKYSQDSAKVSLYLIKAKKLLHCL</sequence>
<evidence type="ECO:0000313" key="3">
    <source>
        <dbReference type="Proteomes" id="UP001353858"/>
    </source>
</evidence>